<keyword evidence="4 10" id="KW-0863">Zinc-finger</keyword>
<keyword evidence="8" id="KW-0804">Transcription</keyword>
<keyword evidence="2" id="KW-0479">Metal-binding</keyword>
<evidence type="ECO:0000256" key="3">
    <source>
        <dbReference type="ARBA" id="ARBA00022737"/>
    </source>
</evidence>
<dbReference type="Proteomes" id="UP001374579">
    <property type="component" value="Unassembled WGS sequence"/>
</dbReference>
<feature type="domain" description="C2H2-type" evidence="12">
    <location>
        <begin position="1049"/>
        <end position="1077"/>
    </location>
</feature>
<feature type="domain" description="C2H2-type" evidence="12">
    <location>
        <begin position="494"/>
        <end position="523"/>
    </location>
</feature>
<feature type="domain" description="C2H2-type" evidence="12">
    <location>
        <begin position="937"/>
        <end position="964"/>
    </location>
</feature>
<feature type="region of interest" description="Disordered" evidence="11">
    <location>
        <begin position="373"/>
        <end position="397"/>
    </location>
</feature>
<feature type="domain" description="C2H2-type" evidence="12">
    <location>
        <begin position="552"/>
        <end position="579"/>
    </location>
</feature>
<feature type="compositionally biased region" description="Basic and acidic residues" evidence="11">
    <location>
        <begin position="1212"/>
        <end position="1221"/>
    </location>
</feature>
<dbReference type="GO" id="GO:0000981">
    <property type="term" value="F:DNA-binding transcription factor activity, RNA polymerase II-specific"/>
    <property type="evidence" value="ECO:0007669"/>
    <property type="project" value="TreeGrafter"/>
</dbReference>
<evidence type="ECO:0000256" key="6">
    <source>
        <dbReference type="ARBA" id="ARBA00023015"/>
    </source>
</evidence>
<dbReference type="GO" id="GO:0043565">
    <property type="term" value="F:sequence-specific DNA binding"/>
    <property type="evidence" value="ECO:0007669"/>
    <property type="project" value="TreeGrafter"/>
</dbReference>
<feature type="domain" description="C2H2-type" evidence="12">
    <location>
        <begin position="965"/>
        <end position="992"/>
    </location>
</feature>
<feature type="region of interest" description="Disordered" evidence="11">
    <location>
        <begin position="1106"/>
        <end position="1139"/>
    </location>
</feature>
<evidence type="ECO:0000256" key="10">
    <source>
        <dbReference type="PROSITE-ProRule" id="PRU00042"/>
    </source>
</evidence>
<evidence type="ECO:0000256" key="8">
    <source>
        <dbReference type="ARBA" id="ARBA00023163"/>
    </source>
</evidence>
<reference evidence="13 14" key="1">
    <citation type="submission" date="2024-02" db="EMBL/GenBank/DDBJ databases">
        <title>Chromosome-scale genome assembly of the rough periwinkle Littorina saxatilis.</title>
        <authorList>
            <person name="De Jode A."/>
            <person name="Faria R."/>
            <person name="Formenti G."/>
            <person name="Sims Y."/>
            <person name="Smith T.P."/>
            <person name="Tracey A."/>
            <person name="Wood J.M.D."/>
            <person name="Zagrodzka Z.B."/>
            <person name="Johannesson K."/>
            <person name="Butlin R.K."/>
            <person name="Leder E.H."/>
        </authorList>
    </citation>
    <scope>NUCLEOTIDE SEQUENCE [LARGE SCALE GENOMIC DNA]</scope>
    <source>
        <strain evidence="13">Snail1</strain>
        <tissue evidence="13">Muscle</tissue>
    </source>
</reference>
<feature type="domain" description="C2H2-type" evidence="12">
    <location>
        <begin position="524"/>
        <end position="551"/>
    </location>
</feature>
<gene>
    <name evidence="13" type="ORF">V1264_008263</name>
</gene>
<feature type="domain" description="C2H2-type" evidence="12">
    <location>
        <begin position="1021"/>
        <end position="1048"/>
    </location>
</feature>
<feature type="region of interest" description="Disordered" evidence="11">
    <location>
        <begin position="708"/>
        <end position="754"/>
    </location>
</feature>
<dbReference type="EMBL" id="JBAMIC010000021">
    <property type="protein sequence ID" value="KAK7092531.1"/>
    <property type="molecule type" value="Genomic_DNA"/>
</dbReference>
<feature type="domain" description="C2H2-type" evidence="12">
    <location>
        <begin position="611"/>
        <end position="638"/>
    </location>
</feature>
<dbReference type="PROSITE" id="PS00028">
    <property type="entry name" value="ZINC_FINGER_C2H2_1"/>
    <property type="match status" value="15"/>
</dbReference>
<feature type="region of interest" description="Disordered" evidence="11">
    <location>
        <begin position="1311"/>
        <end position="1364"/>
    </location>
</feature>
<evidence type="ECO:0000259" key="12">
    <source>
        <dbReference type="PROSITE" id="PS50157"/>
    </source>
</evidence>
<dbReference type="Pfam" id="PF00096">
    <property type="entry name" value="zf-C2H2"/>
    <property type="match status" value="8"/>
</dbReference>
<feature type="region of interest" description="Disordered" evidence="11">
    <location>
        <begin position="1212"/>
        <end position="1231"/>
    </location>
</feature>
<keyword evidence="5" id="KW-0862">Zinc</keyword>
<sequence length="1538" mass="166921">MADTIQSQSPGKLFRCGVCSCDFPTLNACIAHMKHHATETLMHPKPDPPPPASTLQLQTTSMASPERKSVISALNPARPSPLQSPVNVFSPSHLRQKSLIAVQNPVGSAGGVPAPPDTSYAGTVGSVEVKGPSQSQIRNLSHLLQTPVAAQQNIACVQQNTTAGQQSCTATQQDGAAAEQYRNAVDALQRAAAKVTKSVLDKLISNGEPPVSAITCPGDGKLMPKSSAAAVSSAQGRPASNVSLLLNPSSAANYAASTNTANVPKPPTITVNKKNYKLVPFPAAAIKGAVSKDPSAITTDTAAATQTPVISKTSSSTNVGVAAAVNGTQLHNTAPSSQDSSMVTVAAMQTPTIPVTQNVKESATAPYSITQVEAKSGESVAATPTSTSSSPTQTSERKAILVHSHIFETVPVVKPGSVPKPEVADTTPSIYPIIEDISTESETANEGESEDVSHVAGMQVKQEVSINENGERKVITLPEVKLKRWASLAREKPHECPEPGCGARYRFISSLSIHKKRHSGERPYECKLCQKRFWHPTNLRVHQRTHSGVRRYECGECGHGFNQLHDLRIHMTIHTGELPLKCPVEDCSRAFRDPSCYRRHMSRHAGVQPHLACDKCEARFYHHSALNRHYRKHTGEKDYVCDVCGAAFARADTLKLHQRSHSGQKPYSCSACHLQFADRSYCRRHTAKHPPEDNAVILANLAPSPMIKQEQPSHENGYEENHSSGGIKPDGNARPRKRGSTIVPVQIPNPPGSDVPYASIEIEIPESDLQDGESGDVMYQYGDMLITISRAAVDTEKDVAEVDSVADLLQEETPMEAAPAPFFETEHKYSRAMDTRVLQNKHSAAGGTTTSQVSEHSSAVMTHPQPLSEYNEIVSAVLESGFIESKVKDEATTVSTKKQKSPRVGERRWPCKDCNASFFHQAELKRHRTKHTGEMPYQCHICFKRVRDPSNLKRHVRTHTGDRPYKCDTCKKKFSQAGHLSAHMRIHTGERPYRCDQCPSRFVEANHLRYHKKMHAGIKDFKCNECELRFIRNAELKRHMKVHSGIRPFQCDQCPSSYFRQDALKLHRVLKHQERRVKPFPCPKCTLSFSKQVYLDRHLEKVKHPVDSVVSQGDKEKESKENSIADGNKKNGGDKSVNSVADTKNSVAVDALCELATGVRSTVVSIEGGSVVTISELVNSSEAKTANSSDPKKGKDSPSPAMVKALARVLTEKRDDAKKSDNPLPMEDGDLSVGLDADEIFVKKVMVEGGTVMGTEARKVQSDQAMEVTDVAGGDNHGLATYHTLGEEGFGSPTVSKMIVVDTSTGETFQVDSVKKKKQAGVEEKGEGKDKEKSSFITVEVPKEVASSSSSQVPRRKSNLRQSDRPISIIRVDNGIISTTSLSTETTTSSPVLAKTQSNPTSSLIVSTAQPTIRQTVSSPETLQAKAPSSGKKPVARHVSRQAFCSGGVSANTQPASNSDSSLASTLQLILTGKVELEKVEPVKQASGARRRGRPAGSKMIKEEPESDGETVGQHPPIGGPIRTRSGRERKIKQKYSA</sequence>
<feature type="region of interest" description="Disordered" evidence="11">
    <location>
        <begin position="1181"/>
        <end position="1201"/>
    </location>
</feature>
<dbReference type="GO" id="GO:0008270">
    <property type="term" value="F:zinc ion binding"/>
    <property type="evidence" value="ECO:0007669"/>
    <property type="project" value="UniProtKB-KW"/>
</dbReference>
<feature type="region of interest" description="Disordered" evidence="11">
    <location>
        <begin position="41"/>
        <end position="64"/>
    </location>
</feature>
<feature type="domain" description="C2H2-type" evidence="12">
    <location>
        <begin position="993"/>
        <end position="1020"/>
    </location>
</feature>
<dbReference type="FunFam" id="3.30.160.60:FF:000100">
    <property type="entry name" value="Zinc finger 45-like"/>
    <property type="match status" value="1"/>
</dbReference>
<evidence type="ECO:0000313" key="13">
    <source>
        <dbReference type="EMBL" id="KAK7092531.1"/>
    </source>
</evidence>
<feature type="domain" description="C2H2-type" evidence="12">
    <location>
        <begin position="639"/>
        <end position="666"/>
    </location>
</feature>
<evidence type="ECO:0000256" key="4">
    <source>
        <dbReference type="ARBA" id="ARBA00022771"/>
    </source>
</evidence>
<evidence type="ECO:0000256" key="11">
    <source>
        <dbReference type="SAM" id="MobiDB-lite"/>
    </source>
</evidence>
<dbReference type="FunFam" id="3.30.160.60:FF:000325">
    <property type="entry name" value="ZFP90 zinc finger protein"/>
    <property type="match status" value="1"/>
</dbReference>
<dbReference type="SUPFAM" id="SSF57667">
    <property type="entry name" value="beta-beta-alpha zinc fingers"/>
    <property type="match status" value="8"/>
</dbReference>
<feature type="compositionally biased region" description="Low complexity" evidence="11">
    <location>
        <begin position="383"/>
        <end position="394"/>
    </location>
</feature>
<dbReference type="PANTHER" id="PTHR24408:SF58">
    <property type="entry name" value="TRANSCRIPTION FACTOR (TFIIIA), PUTATIVE (AFU_ORTHOLOGUE AFUA_1G05150)-RELATED"/>
    <property type="match status" value="1"/>
</dbReference>
<evidence type="ECO:0000256" key="9">
    <source>
        <dbReference type="ARBA" id="ARBA00023242"/>
    </source>
</evidence>
<dbReference type="FunFam" id="3.30.160.60:FF:000358">
    <property type="entry name" value="zinc finger protein 24"/>
    <property type="match status" value="1"/>
</dbReference>
<feature type="compositionally biased region" description="Basic and acidic residues" evidence="11">
    <location>
        <begin position="1113"/>
        <end position="1133"/>
    </location>
</feature>
<keyword evidence="6" id="KW-0805">Transcription regulation</keyword>
<dbReference type="FunFam" id="3.30.160.60:FF:000624">
    <property type="entry name" value="zinc finger protein 697"/>
    <property type="match status" value="1"/>
</dbReference>
<keyword evidence="3" id="KW-0677">Repeat</keyword>
<comment type="caution">
    <text evidence="13">The sequence shown here is derived from an EMBL/GenBank/DDBJ whole genome shotgun (WGS) entry which is preliminary data.</text>
</comment>
<keyword evidence="9" id="KW-0539">Nucleus</keyword>
<proteinExistence type="predicted"/>
<feature type="domain" description="C2H2-type" evidence="12">
    <location>
        <begin position="909"/>
        <end position="936"/>
    </location>
</feature>
<dbReference type="GO" id="GO:0005634">
    <property type="term" value="C:nucleus"/>
    <property type="evidence" value="ECO:0007669"/>
    <property type="project" value="UniProtKB-SubCell"/>
</dbReference>
<feature type="domain" description="C2H2-type" evidence="12">
    <location>
        <begin position="667"/>
        <end position="694"/>
    </location>
</feature>
<feature type="compositionally biased region" description="Polar residues" evidence="11">
    <location>
        <begin position="53"/>
        <end position="63"/>
    </location>
</feature>
<evidence type="ECO:0000256" key="1">
    <source>
        <dbReference type="ARBA" id="ARBA00004123"/>
    </source>
</evidence>
<feature type="domain" description="C2H2-type" evidence="12">
    <location>
        <begin position="580"/>
        <end position="609"/>
    </location>
</feature>
<evidence type="ECO:0000256" key="2">
    <source>
        <dbReference type="ARBA" id="ARBA00022723"/>
    </source>
</evidence>
<feature type="compositionally biased region" description="Basic and acidic residues" evidence="11">
    <location>
        <begin position="711"/>
        <end position="722"/>
    </location>
</feature>
<feature type="region of interest" description="Disordered" evidence="11">
    <location>
        <begin position="1481"/>
        <end position="1538"/>
    </location>
</feature>
<protein>
    <recommendedName>
        <fullName evidence="12">C2H2-type domain-containing protein</fullName>
    </recommendedName>
</protein>
<evidence type="ECO:0000256" key="5">
    <source>
        <dbReference type="ARBA" id="ARBA00022833"/>
    </source>
</evidence>
<feature type="region of interest" description="Disordered" evidence="11">
    <location>
        <begin position="1416"/>
        <end position="1436"/>
    </location>
</feature>
<dbReference type="PROSITE" id="PS50157">
    <property type="entry name" value="ZINC_FINGER_C2H2_2"/>
    <property type="match status" value="14"/>
</dbReference>
<dbReference type="Gene3D" id="3.30.160.60">
    <property type="entry name" value="Classic Zinc Finger"/>
    <property type="match status" value="14"/>
</dbReference>
<dbReference type="InterPro" id="IPR036236">
    <property type="entry name" value="Znf_C2H2_sf"/>
</dbReference>
<dbReference type="FunFam" id="3.30.160.60:FF:002343">
    <property type="entry name" value="Zinc finger protein 33A"/>
    <property type="match status" value="3"/>
</dbReference>
<evidence type="ECO:0000313" key="14">
    <source>
        <dbReference type="Proteomes" id="UP001374579"/>
    </source>
</evidence>
<organism evidence="13 14">
    <name type="scientific">Littorina saxatilis</name>
    <dbReference type="NCBI Taxonomy" id="31220"/>
    <lineage>
        <taxon>Eukaryota</taxon>
        <taxon>Metazoa</taxon>
        <taxon>Spiralia</taxon>
        <taxon>Lophotrochozoa</taxon>
        <taxon>Mollusca</taxon>
        <taxon>Gastropoda</taxon>
        <taxon>Caenogastropoda</taxon>
        <taxon>Littorinimorpha</taxon>
        <taxon>Littorinoidea</taxon>
        <taxon>Littorinidae</taxon>
        <taxon>Littorina</taxon>
    </lineage>
</organism>
<feature type="domain" description="C2H2-type" evidence="12">
    <location>
        <begin position="1080"/>
        <end position="1104"/>
    </location>
</feature>
<evidence type="ECO:0000256" key="7">
    <source>
        <dbReference type="ARBA" id="ARBA00023125"/>
    </source>
</evidence>
<accession>A0AAN9AST1</accession>
<name>A0AAN9AST1_9CAEN</name>
<keyword evidence="7" id="KW-0238">DNA-binding</keyword>
<dbReference type="SMART" id="SM00355">
    <property type="entry name" value="ZnF_C2H2"/>
    <property type="match status" value="15"/>
</dbReference>
<feature type="compositionally biased region" description="Basic and acidic residues" evidence="11">
    <location>
        <begin position="1320"/>
        <end position="1334"/>
    </location>
</feature>
<feature type="compositionally biased region" description="Basic residues" evidence="11">
    <location>
        <begin position="1528"/>
        <end position="1538"/>
    </location>
</feature>
<dbReference type="PANTHER" id="PTHR24408">
    <property type="entry name" value="ZINC FINGER PROTEIN"/>
    <property type="match status" value="1"/>
</dbReference>
<keyword evidence="14" id="KW-1185">Reference proteome</keyword>
<comment type="subcellular location">
    <subcellularLocation>
        <location evidence="1">Nucleus</location>
    </subcellularLocation>
</comment>
<dbReference type="InterPro" id="IPR013087">
    <property type="entry name" value="Znf_C2H2_type"/>
</dbReference>